<evidence type="ECO:0000259" key="3">
    <source>
        <dbReference type="Pfam" id="PF23658"/>
    </source>
</evidence>
<evidence type="ECO:0000256" key="1">
    <source>
        <dbReference type="SAM" id="MobiDB-lite"/>
    </source>
</evidence>
<accession>A0A439DJ88</accession>
<dbReference type="EMBL" id="RYZI01000008">
    <property type="protein sequence ID" value="RWA14433.1"/>
    <property type="molecule type" value="Genomic_DNA"/>
</dbReference>
<feature type="region of interest" description="Disordered" evidence="1">
    <location>
        <begin position="617"/>
        <end position="655"/>
    </location>
</feature>
<dbReference type="Pfam" id="PF23658">
    <property type="entry name" value="PDZ_CPAF_rel"/>
    <property type="match status" value="1"/>
</dbReference>
<keyword evidence="5" id="KW-1185">Reference proteome</keyword>
<dbReference type="InterPro" id="IPR052766">
    <property type="entry name" value="S41A_metabolite_peptidase"/>
</dbReference>
<dbReference type="SUPFAM" id="SSF52096">
    <property type="entry name" value="ClpP/crotonase"/>
    <property type="match status" value="1"/>
</dbReference>
<feature type="domain" description="Tail specific protease" evidence="2">
    <location>
        <begin position="306"/>
        <end position="435"/>
    </location>
</feature>
<dbReference type="GO" id="GO:0008236">
    <property type="term" value="F:serine-type peptidase activity"/>
    <property type="evidence" value="ECO:0007669"/>
    <property type="project" value="InterPro"/>
</dbReference>
<reference evidence="4 5" key="1">
    <citation type="submission" date="2018-12" db="EMBL/GenBank/DDBJ databases">
        <title>Draft genome sequence of Xylaria grammica IHI A82.</title>
        <authorList>
            <person name="Buettner E."/>
            <person name="Kellner H."/>
        </authorList>
    </citation>
    <scope>NUCLEOTIDE SEQUENCE [LARGE SCALE GENOMIC DNA]</scope>
    <source>
        <strain evidence="4 5">IHI A82</strain>
    </source>
</reference>
<dbReference type="PANTHER" id="PTHR37049:SF4">
    <property type="entry name" value="RHODANESE DOMAIN-CONTAINING PROTEIN"/>
    <property type="match status" value="1"/>
</dbReference>
<protein>
    <submittedName>
        <fullName evidence="4">Uncharacterized protein</fullName>
    </submittedName>
</protein>
<dbReference type="Gene3D" id="3.90.226.10">
    <property type="entry name" value="2-enoyl-CoA Hydratase, Chain A, domain 1"/>
    <property type="match status" value="1"/>
</dbReference>
<evidence type="ECO:0000313" key="4">
    <source>
        <dbReference type="EMBL" id="RWA14433.1"/>
    </source>
</evidence>
<evidence type="ECO:0000259" key="2">
    <source>
        <dbReference type="Pfam" id="PF03572"/>
    </source>
</evidence>
<feature type="domain" description="CPAF-like PDZ" evidence="3">
    <location>
        <begin position="112"/>
        <end position="235"/>
    </location>
</feature>
<name>A0A439DJ88_9PEZI</name>
<dbReference type="InterPro" id="IPR056186">
    <property type="entry name" value="PDZ_CPAF-rel"/>
</dbReference>
<dbReference type="Proteomes" id="UP000286045">
    <property type="component" value="Unassembled WGS sequence"/>
</dbReference>
<dbReference type="PANTHER" id="PTHR37049">
    <property type="entry name" value="PEPTIDASE S41 FAMILY PROTEIN"/>
    <property type="match status" value="1"/>
</dbReference>
<dbReference type="InterPro" id="IPR005151">
    <property type="entry name" value="Tail-specific_protease"/>
</dbReference>
<sequence length="683" mass="72927">MQLVEQSSEKIIDGQAAQDCLLSLPFDTKKAGLFLTEIRKYIQFQSTLEVLKNPPDTYLSLAVDILGGLDKIGNTVYTNQYQFDFDLRTLIRSATDGHFLILPCSLNAFTFFRQEASSLVSVSQDGLAQPEIYAATDVGALSSGSARVSPVTKINGQDVTEYLDTVAAPQANQDPDARWNTLFASLAAVATGNSDLSSFWGEFVSNDGLWPGVGGTTLEFKNGTTLDIPTLAQYNFEDTFPSSTALYEEACIPGVSQNSQRSTRTKRDAKVATPAGPLGFPTPFIREPYNQISGYTLDNDTAVMFIPTFEGGPDFPDNQDFIFAQTAQKLVNKAVGEGRTKLIIDLSRNGGGDTSRAFDLFKLFFPSQLPYSANRFRRHDALDLLVLSGQKAPVDVAGINPFAYLNAVNADQDAAFASVEDFLEGEVEFGGNVTAISANFNFTLFSELNADIGPIRGFGGAPINNTQPYAPEDILIVTDGFCASTCAIFVNLMTQVGVIGGVRGSQVYKWSEIASDVAAAIALVNDDPSLLTKDQIALASAVWPIPLDEFPLLVGDGDVNLRSAYQEGADHLPLQFEYQASDCRLFYTAKNIVDPSSTWADAKAAIWGDHGCVTNSTGGRGSLEDRSKSTASSGSGNNGNSGGNSSSVSDNDGGERGNGAGSLHLGSTLLALCVVASIFSAIM</sequence>
<dbReference type="AlphaFoldDB" id="A0A439DJ88"/>
<comment type="caution">
    <text evidence="4">The sequence shown here is derived from an EMBL/GenBank/DDBJ whole genome shotgun (WGS) entry which is preliminary data.</text>
</comment>
<dbReference type="InterPro" id="IPR029045">
    <property type="entry name" value="ClpP/crotonase-like_dom_sf"/>
</dbReference>
<proteinExistence type="predicted"/>
<dbReference type="STRING" id="363999.A0A439DJ88"/>
<dbReference type="GO" id="GO:0006508">
    <property type="term" value="P:proteolysis"/>
    <property type="evidence" value="ECO:0007669"/>
    <property type="project" value="InterPro"/>
</dbReference>
<organism evidence="4 5">
    <name type="scientific">Xylaria grammica</name>
    <dbReference type="NCBI Taxonomy" id="363999"/>
    <lineage>
        <taxon>Eukaryota</taxon>
        <taxon>Fungi</taxon>
        <taxon>Dikarya</taxon>
        <taxon>Ascomycota</taxon>
        <taxon>Pezizomycotina</taxon>
        <taxon>Sordariomycetes</taxon>
        <taxon>Xylariomycetidae</taxon>
        <taxon>Xylariales</taxon>
        <taxon>Xylariaceae</taxon>
        <taxon>Xylaria</taxon>
    </lineage>
</organism>
<gene>
    <name evidence="4" type="ORF">EKO27_g667</name>
</gene>
<dbReference type="Pfam" id="PF03572">
    <property type="entry name" value="Peptidase_S41"/>
    <property type="match status" value="1"/>
</dbReference>
<evidence type="ECO:0000313" key="5">
    <source>
        <dbReference type="Proteomes" id="UP000286045"/>
    </source>
</evidence>